<dbReference type="InterPro" id="IPR016135">
    <property type="entry name" value="UBQ-conjugating_enzyme/RWD"/>
</dbReference>
<dbReference type="SMART" id="SM00591">
    <property type="entry name" value="RWD"/>
    <property type="match status" value="1"/>
</dbReference>
<evidence type="ECO:0000259" key="2">
    <source>
        <dbReference type="PROSITE" id="PS50908"/>
    </source>
</evidence>
<dbReference type="Proteomes" id="UP001201980">
    <property type="component" value="Unassembled WGS sequence"/>
</dbReference>
<proteinExistence type="predicted"/>
<dbReference type="EMBL" id="JAKWBI020000321">
    <property type="protein sequence ID" value="KAJ2896629.1"/>
    <property type="molecule type" value="Genomic_DNA"/>
</dbReference>
<protein>
    <recommendedName>
        <fullName evidence="2">RWD domain-containing protein</fullName>
    </recommendedName>
</protein>
<dbReference type="InterPro" id="IPR040213">
    <property type="entry name" value="GIR2-like"/>
</dbReference>
<reference evidence="3" key="1">
    <citation type="submission" date="2022-07" db="EMBL/GenBank/DDBJ databases">
        <title>Draft genome sequence of Zalerion maritima ATCC 34329, a (micro)plastics degrading marine fungus.</title>
        <authorList>
            <person name="Paco A."/>
            <person name="Goncalves M.F.M."/>
            <person name="Rocha-Santos T.A.P."/>
            <person name="Alves A."/>
        </authorList>
    </citation>
    <scope>NUCLEOTIDE SEQUENCE</scope>
    <source>
        <strain evidence="3">ATCC 34329</strain>
    </source>
</reference>
<evidence type="ECO:0000313" key="4">
    <source>
        <dbReference type="Proteomes" id="UP001201980"/>
    </source>
</evidence>
<comment type="caution">
    <text evidence="3">The sequence shown here is derived from an EMBL/GenBank/DDBJ whole genome shotgun (WGS) entry which is preliminary data.</text>
</comment>
<dbReference type="PANTHER" id="PTHR12292">
    <property type="entry name" value="RWD DOMAIN-CONTAINING PROTEIN"/>
    <property type="match status" value="1"/>
</dbReference>
<accession>A0AAD5RKD1</accession>
<name>A0AAD5RKD1_9PEZI</name>
<evidence type="ECO:0000256" key="1">
    <source>
        <dbReference type="SAM" id="MobiDB-lite"/>
    </source>
</evidence>
<dbReference type="Gene3D" id="3.10.110.10">
    <property type="entry name" value="Ubiquitin Conjugating Enzyme"/>
    <property type="match status" value="1"/>
</dbReference>
<gene>
    <name evidence="3" type="ORF">MKZ38_005387</name>
</gene>
<feature type="compositionally biased region" description="Basic and acidic residues" evidence="1">
    <location>
        <begin position="168"/>
        <end position="190"/>
    </location>
</feature>
<evidence type="ECO:0000313" key="3">
    <source>
        <dbReference type="EMBL" id="KAJ2896629.1"/>
    </source>
</evidence>
<dbReference type="FunFam" id="3.10.110.10:FF:000075">
    <property type="entry name" value="RWD domain-containing protein (Gir2)"/>
    <property type="match status" value="1"/>
</dbReference>
<sequence length="225" mass="25565">MGREEQVEEREVLDSIFPDEIKDIDETSFVVTINLDTFEEDGPPPTMLLKVRYPDTYPDAAPDLSLSSPSDVQPHPHFNLAEDKKELLEGLETTIEENMGMAMVFSLVSALKEEAEALAQSRKDAALRVHEEQLLEAERQENEKFHGQQVTRESFLKWREGFLMEMEEKRTKEEEGKAAEMKKKNIKEPTKLTGRQLWERGLAKGEVGDDDDAATEGVENLKVSA</sequence>
<dbReference type="InterPro" id="IPR006575">
    <property type="entry name" value="RWD_dom"/>
</dbReference>
<dbReference type="AlphaFoldDB" id="A0AAD5RKD1"/>
<dbReference type="Pfam" id="PF05773">
    <property type="entry name" value="RWD"/>
    <property type="match status" value="1"/>
</dbReference>
<feature type="compositionally biased region" description="Basic and acidic residues" evidence="1">
    <location>
        <begin position="197"/>
        <end position="207"/>
    </location>
</feature>
<feature type="domain" description="RWD" evidence="2">
    <location>
        <begin position="8"/>
        <end position="118"/>
    </location>
</feature>
<feature type="region of interest" description="Disordered" evidence="1">
    <location>
        <begin position="168"/>
        <end position="225"/>
    </location>
</feature>
<dbReference type="PROSITE" id="PS50908">
    <property type="entry name" value="RWD"/>
    <property type="match status" value="1"/>
</dbReference>
<keyword evidence="4" id="KW-1185">Reference proteome</keyword>
<dbReference type="SUPFAM" id="SSF54495">
    <property type="entry name" value="UBC-like"/>
    <property type="match status" value="1"/>
</dbReference>
<organism evidence="3 4">
    <name type="scientific">Zalerion maritima</name>
    <dbReference type="NCBI Taxonomy" id="339359"/>
    <lineage>
        <taxon>Eukaryota</taxon>
        <taxon>Fungi</taxon>
        <taxon>Dikarya</taxon>
        <taxon>Ascomycota</taxon>
        <taxon>Pezizomycotina</taxon>
        <taxon>Sordariomycetes</taxon>
        <taxon>Lulworthiomycetidae</taxon>
        <taxon>Lulworthiales</taxon>
        <taxon>Lulworthiaceae</taxon>
        <taxon>Zalerion</taxon>
    </lineage>
</organism>